<proteinExistence type="predicted"/>
<name>A0A0B1TAY5_OESDE</name>
<reference evidence="1 2" key="1">
    <citation type="submission" date="2014-03" db="EMBL/GenBank/DDBJ databases">
        <title>Draft genome of the hookworm Oesophagostomum dentatum.</title>
        <authorList>
            <person name="Mitreva M."/>
        </authorList>
    </citation>
    <scope>NUCLEOTIDE SEQUENCE [LARGE SCALE GENOMIC DNA]</scope>
    <source>
        <strain evidence="1 2">OD-Hann</strain>
    </source>
</reference>
<accession>A0A0B1TAY5</accession>
<protein>
    <submittedName>
        <fullName evidence="1">Uncharacterized protein</fullName>
    </submittedName>
</protein>
<dbReference type="Proteomes" id="UP000053660">
    <property type="component" value="Unassembled WGS sequence"/>
</dbReference>
<evidence type="ECO:0000313" key="2">
    <source>
        <dbReference type="Proteomes" id="UP000053660"/>
    </source>
</evidence>
<evidence type="ECO:0000313" key="1">
    <source>
        <dbReference type="EMBL" id="KHJ94703.1"/>
    </source>
</evidence>
<dbReference type="EMBL" id="KN550228">
    <property type="protein sequence ID" value="KHJ94703.1"/>
    <property type="molecule type" value="Genomic_DNA"/>
</dbReference>
<gene>
    <name evidence="1" type="ORF">OESDEN_05363</name>
</gene>
<sequence length="112" mass="13131">MLNSSQFETCNQQKEVSCFCYRKEMEEKTWDDILIEIFFHHLYAATGRAVLQQESRSTRTALCSTHFLLLDSWYAIRHLLLLHKETSETINLPLNASFNSFLFSICVSKVYV</sequence>
<dbReference type="AlphaFoldDB" id="A0A0B1TAY5"/>
<organism evidence="1 2">
    <name type="scientific">Oesophagostomum dentatum</name>
    <name type="common">Nodular worm</name>
    <dbReference type="NCBI Taxonomy" id="61180"/>
    <lineage>
        <taxon>Eukaryota</taxon>
        <taxon>Metazoa</taxon>
        <taxon>Ecdysozoa</taxon>
        <taxon>Nematoda</taxon>
        <taxon>Chromadorea</taxon>
        <taxon>Rhabditida</taxon>
        <taxon>Rhabditina</taxon>
        <taxon>Rhabditomorpha</taxon>
        <taxon>Strongyloidea</taxon>
        <taxon>Strongylidae</taxon>
        <taxon>Oesophagostomum</taxon>
    </lineage>
</organism>
<keyword evidence="2" id="KW-1185">Reference proteome</keyword>